<dbReference type="Gramene" id="RZC77530">
    <property type="protein sequence ID" value="RZC77530"/>
    <property type="gene ID" value="C5167_001701"/>
</dbReference>
<dbReference type="AlphaFoldDB" id="A0A4Y7KYR3"/>
<feature type="compositionally biased region" description="Polar residues" evidence="4">
    <location>
        <begin position="85"/>
        <end position="94"/>
    </location>
</feature>
<dbReference type="STRING" id="3469.A0A4Y7KYR3"/>
<keyword evidence="2 3" id="KW-0539">Nucleus</keyword>
<evidence type="ECO:0000256" key="2">
    <source>
        <dbReference type="PROSITE-ProRule" id="PRU00108"/>
    </source>
</evidence>
<evidence type="ECO:0000256" key="3">
    <source>
        <dbReference type="RuleBase" id="RU000682"/>
    </source>
</evidence>
<dbReference type="PANTHER" id="PTHR47713:SF2">
    <property type="entry name" value="HOMEODOMAIN-LIKE SUPERFAMILY PROTEIN"/>
    <property type="match status" value="1"/>
</dbReference>
<evidence type="ECO:0000313" key="7">
    <source>
        <dbReference type="Proteomes" id="UP000316621"/>
    </source>
</evidence>
<reference evidence="6 7" key="1">
    <citation type="journal article" date="2018" name="Science">
        <title>The opium poppy genome and morphinan production.</title>
        <authorList>
            <person name="Guo L."/>
            <person name="Winzer T."/>
            <person name="Yang X."/>
            <person name="Li Y."/>
            <person name="Ning Z."/>
            <person name="He Z."/>
            <person name="Teodor R."/>
            <person name="Lu Y."/>
            <person name="Bowser T.A."/>
            <person name="Graham I.A."/>
            <person name="Ye K."/>
        </authorList>
    </citation>
    <scope>NUCLEOTIDE SEQUENCE [LARGE SCALE GENOMIC DNA]</scope>
    <source>
        <strain evidence="7">cv. HN1</strain>
        <tissue evidence="6">Leaves</tissue>
    </source>
</reference>
<keyword evidence="2 3" id="KW-0371">Homeobox</keyword>
<proteinExistence type="predicted"/>
<comment type="subcellular location">
    <subcellularLocation>
        <location evidence="1 2 3">Nucleus</location>
    </subcellularLocation>
</comment>
<dbReference type="SUPFAM" id="SSF46689">
    <property type="entry name" value="Homeodomain-like"/>
    <property type="match status" value="1"/>
</dbReference>
<dbReference type="Proteomes" id="UP000316621">
    <property type="component" value="Chromosome 9"/>
</dbReference>
<gene>
    <name evidence="6" type="ORF">C5167_001701</name>
</gene>
<dbReference type="SMART" id="SM00389">
    <property type="entry name" value="HOX"/>
    <property type="match status" value="1"/>
</dbReference>
<organism evidence="6 7">
    <name type="scientific">Papaver somniferum</name>
    <name type="common">Opium poppy</name>
    <dbReference type="NCBI Taxonomy" id="3469"/>
    <lineage>
        <taxon>Eukaryota</taxon>
        <taxon>Viridiplantae</taxon>
        <taxon>Streptophyta</taxon>
        <taxon>Embryophyta</taxon>
        <taxon>Tracheophyta</taxon>
        <taxon>Spermatophyta</taxon>
        <taxon>Magnoliopsida</taxon>
        <taxon>Ranunculales</taxon>
        <taxon>Papaveraceae</taxon>
        <taxon>Papaveroideae</taxon>
        <taxon>Papaver</taxon>
    </lineage>
</organism>
<feature type="region of interest" description="Disordered" evidence="4">
    <location>
        <begin position="1"/>
        <end position="25"/>
    </location>
</feature>
<dbReference type="EMBL" id="CM010723">
    <property type="protein sequence ID" value="RZC77530.1"/>
    <property type="molecule type" value="Genomic_DNA"/>
</dbReference>
<dbReference type="InterPro" id="IPR009057">
    <property type="entry name" value="Homeodomain-like_sf"/>
</dbReference>
<evidence type="ECO:0000256" key="1">
    <source>
        <dbReference type="ARBA" id="ARBA00004123"/>
    </source>
</evidence>
<evidence type="ECO:0000259" key="5">
    <source>
        <dbReference type="PROSITE" id="PS50071"/>
    </source>
</evidence>
<dbReference type="CDD" id="cd00086">
    <property type="entry name" value="homeodomain"/>
    <property type="match status" value="1"/>
</dbReference>
<dbReference type="OMA" id="AMEMPSS"/>
<dbReference type="GO" id="GO:0005634">
    <property type="term" value="C:nucleus"/>
    <property type="evidence" value="ECO:0007669"/>
    <property type="project" value="UniProtKB-SubCell"/>
</dbReference>
<protein>
    <recommendedName>
        <fullName evidence="5">Homeobox domain-containing protein</fullName>
    </recommendedName>
</protein>
<feature type="region of interest" description="Disordered" evidence="4">
    <location>
        <begin position="129"/>
        <end position="169"/>
    </location>
</feature>
<feature type="region of interest" description="Disordered" evidence="4">
    <location>
        <begin position="327"/>
        <end position="357"/>
    </location>
</feature>
<dbReference type="InterPro" id="IPR001356">
    <property type="entry name" value="HD"/>
</dbReference>
<evidence type="ECO:0000256" key="4">
    <source>
        <dbReference type="SAM" id="MobiDB-lite"/>
    </source>
</evidence>
<keyword evidence="7" id="KW-1185">Reference proteome</keyword>
<dbReference type="GO" id="GO:0003677">
    <property type="term" value="F:DNA binding"/>
    <property type="evidence" value="ECO:0007669"/>
    <property type="project" value="UniProtKB-UniRule"/>
</dbReference>
<dbReference type="PANTHER" id="PTHR47713">
    <property type="entry name" value="HOMEODOMAIN-LIKE SUPERFAMILY PROTEIN"/>
    <property type="match status" value="1"/>
</dbReference>
<accession>A0A4Y7KYR3</accession>
<evidence type="ECO:0000313" key="6">
    <source>
        <dbReference type="EMBL" id="RZC77530.1"/>
    </source>
</evidence>
<keyword evidence="2 3" id="KW-0238">DNA-binding</keyword>
<name>A0A4Y7KYR3_PAPSO</name>
<feature type="compositionally biased region" description="Low complexity" evidence="4">
    <location>
        <begin position="153"/>
        <end position="165"/>
    </location>
</feature>
<feature type="DNA-binding region" description="Homeobox" evidence="2">
    <location>
        <begin position="20"/>
        <end position="79"/>
    </location>
</feature>
<feature type="domain" description="Homeobox" evidence="5">
    <location>
        <begin position="18"/>
        <end position="78"/>
    </location>
</feature>
<sequence>MKNSGPCEVHHEEDNALPENKQKRKFKTPAQLEALENFYTEHTYPNEKMKADFAKKVGLSEKQVSGWFCHRRLKDKRLLKEASANGKQDLSSGVIQDRGSGLKQDSCSSNKQGSYRYFDLKEVESRRFDGPDYATPDRPYSKRGVCMPTGNYSTAENTSSGSSSTSHERLFPHKGGCGTHDMENLRYPNRSSNSMLISEGVKNKGKALVSGYLHLRDEIENAAIISVKKQLGRLFCEDGPPLGIEFQSLPPGAFDSPVRNQVNDTYQMADPVRQNSHGISKGRKESRIETRYPRNHHETYPQGSYPDGEHIKRTKSEYVRRQRTTYPSLGNSFFNSDRKHAPEGIPSMDMRESSEDEPPVIISKNNFRRSKYGVEGMVSNNNGNPRLRPSLSKFSSGEPSDLQLHKYDYPRARMLKRKEYLEPKPLNLVNQHKEAFDSVDGEENVHRDWRTKDYANHVRAKKSLKNDMKVGRRVRADFPSRAPGSNELLPCRNRTKEHIGDGQTSFYEDAAAETSSSMD</sequence>
<dbReference type="PROSITE" id="PS50071">
    <property type="entry name" value="HOMEOBOX_2"/>
    <property type="match status" value="1"/>
</dbReference>
<dbReference type="Pfam" id="PF00046">
    <property type="entry name" value="Homeodomain"/>
    <property type="match status" value="1"/>
</dbReference>
<feature type="region of interest" description="Disordered" evidence="4">
    <location>
        <begin position="477"/>
        <end position="519"/>
    </location>
</feature>
<dbReference type="Gene3D" id="1.10.10.60">
    <property type="entry name" value="Homeodomain-like"/>
    <property type="match status" value="1"/>
</dbReference>
<feature type="region of interest" description="Disordered" evidence="4">
    <location>
        <begin position="82"/>
        <end position="108"/>
    </location>
</feature>